<reference evidence="2" key="1">
    <citation type="journal article" date="2021" name="PeerJ">
        <title>Extensive microbial diversity within the chicken gut microbiome revealed by metagenomics and culture.</title>
        <authorList>
            <person name="Gilroy R."/>
            <person name="Ravi A."/>
            <person name="Getino M."/>
            <person name="Pursley I."/>
            <person name="Horton D.L."/>
            <person name="Alikhan N.F."/>
            <person name="Baker D."/>
            <person name="Gharbi K."/>
            <person name="Hall N."/>
            <person name="Watson M."/>
            <person name="Adriaenssens E.M."/>
            <person name="Foster-Nyarko E."/>
            <person name="Jarju S."/>
            <person name="Secka A."/>
            <person name="Antonio M."/>
            <person name="Oren A."/>
            <person name="Chaudhuri R.R."/>
            <person name="La Ragione R."/>
            <person name="Hildebrand F."/>
            <person name="Pallen M.J."/>
        </authorList>
    </citation>
    <scope>NUCLEOTIDE SEQUENCE</scope>
    <source>
        <strain evidence="2">378</strain>
    </source>
</reference>
<comment type="caution">
    <text evidence="2">The sequence shown here is derived from an EMBL/GenBank/DDBJ whole genome shotgun (WGS) entry which is preliminary data.</text>
</comment>
<reference evidence="2" key="2">
    <citation type="submission" date="2021-04" db="EMBL/GenBank/DDBJ databases">
        <authorList>
            <person name="Gilroy R."/>
        </authorList>
    </citation>
    <scope>NUCLEOTIDE SEQUENCE</scope>
    <source>
        <strain evidence="2">378</strain>
    </source>
</reference>
<dbReference type="SUPFAM" id="SSF81901">
    <property type="entry name" value="HCP-like"/>
    <property type="match status" value="2"/>
</dbReference>
<dbReference type="PANTHER" id="PTHR11102:SF160">
    <property type="entry name" value="ERAD-ASSOCIATED E3 UBIQUITIN-PROTEIN LIGASE COMPONENT HRD3"/>
    <property type="match status" value="1"/>
</dbReference>
<keyword evidence="1" id="KW-0472">Membrane</keyword>
<dbReference type="AlphaFoldDB" id="A0A948TEL1"/>
<dbReference type="EMBL" id="JAHLFE010000006">
    <property type="protein sequence ID" value="MBU3843287.1"/>
    <property type="molecule type" value="Genomic_DNA"/>
</dbReference>
<dbReference type="PANTHER" id="PTHR11102">
    <property type="entry name" value="SEL-1-LIKE PROTEIN"/>
    <property type="match status" value="1"/>
</dbReference>
<evidence type="ECO:0000313" key="3">
    <source>
        <dbReference type="Proteomes" id="UP000733611"/>
    </source>
</evidence>
<dbReference type="InterPro" id="IPR011990">
    <property type="entry name" value="TPR-like_helical_dom_sf"/>
</dbReference>
<organism evidence="2 3">
    <name type="scientific">Candidatus Anaerobiospirillum pullicola</name>
    <dbReference type="NCBI Taxonomy" id="2838451"/>
    <lineage>
        <taxon>Bacteria</taxon>
        <taxon>Pseudomonadati</taxon>
        <taxon>Pseudomonadota</taxon>
        <taxon>Gammaproteobacteria</taxon>
        <taxon>Aeromonadales</taxon>
        <taxon>Succinivibrionaceae</taxon>
        <taxon>Anaerobiospirillum</taxon>
    </lineage>
</organism>
<dbReference type="InterPro" id="IPR050767">
    <property type="entry name" value="Sel1_AlgK"/>
</dbReference>
<dbReference type="Proteomes" id="UP000733611">
    <property type="component" value="Unassembled WGS sequence"/>
</dbReference>
<evidence type="ECO:0000313" key="2">
    <source>
        <dbReference type="EMBL" id="MBU3843287.1"/>
    </source>
</evidence>
<proteinExistence type="predicted"/>
<dbReference type="Gene3D" id="1.25.40.10">
    <property type="entry name" value="Tetratricopeptide repeat domain"/>
    <property type="match status" value="2"/>
</dbReference>
<keyword evidence="1" id="KW-1133">Transmembrane helix</keyword>
<evidence type="ECO:0000256" key="1">
    <source>
        <dbReference type="SAM" id="Phobius"/>
    </source>
</evidence>
<gene>
    <name evidence="2" type="ORF">H9847_00205</name>
</gene>
<dbReference type="Pfam" id="PF08238">
    <property type="entry name" value="Sel1"/>
    <property type="match status" value="5"/>
</dbReference>
<sequence>MANMLKKVKAREKRERSRLRQLFVIAMIIILFLTAIFFSILWVVTSKSQAERQSLSEQGITLLSQGNLVHARSYLSSAAQKGETTAMEYLAWLAVSSGHYNEALQYALQATRVGGLHSYEVLGNLAIIGVGEGNAKGAAAAISYFEQGALKLARDQVARQKGVDVDDLYIHTHGKPLDPPEVKSLAVAIFSEMVDRALPVFSDENEYSEFILKANSKGADSLDVPLGDMFFVGNKRLTANASMAIKYWQQAMSKGEDNSFLRMAGAHWHGYAMARDPQTAIELYSNLIKQKRDPIALYALALISLRQNQPDLELAIQLFKNAADQGYGPASTALGVLALTETSDMRSVQNARQWFRIAAEEQHDISGRVFYDLMLMSGTGAVRDFPKGFDDMLVVSQNFQPAKSIVNLLQRRIDPERVLRESLVMGNLVLKGVVAYREGDPLAPQDLRDPMTGELIPRPFSYYQQVAEVNPQLKARFGAHNFTVPSDIKKLTINKTPLLSEDLVRIIVQYAPSTGVSMFDQTPMMPRPAAPRVPANYSISDFVPPVNLVEPQLLFAAPGAYTTLPY</sequence>
<dbReference type="SMART" id="SM00671">
    <property type="entry name" value="SEL1"/>
    <property type="match status" value="3"/>
</dbReference>
<feature type="transmembrane region" description="Helical" evidence="1">
    <location>
        <begin position="21"/>
        <end position="44"/>
    </location>
</feature>
<dbReference type="InterPro" id="IPR006597">
    <property type="entry name" value="Sel1-like"/>
</dbReference>
<keyword evidence="1" id="KW-0812">Transmembrane</keyword>
<accession>A0A948TEL1</accession>
<protein>
    <submittedName>
        <fullName evidence="2">SEL1-like repeat protein</fullName>
    </submittedName>
</protein>
<name>A0A948TEL1_9GAMM</name>